<dbReference type="SUPFAM" id="SSF53720">
    <property type="entry name" value="ALDH-like"/>
    <property type="match status" value="1"/>
</dbReference>
<dbReference type="Gene3D" id="3.40.605.10">
    <property type="entry name" value="Aldehyde Dehydrogenase, Chain A, domain 1"/>
    <property type="match status" value="1"/>
</dbReference>
<organism evidence="3 4">
    <name type="scientific">Aquirufa regiilacus</name>
    <dbReference type="NCBI Taxonomy" id="3024868"/>
    <lineage>
        <taxon>Bacteria</taxon>
        <taxon>Pseudomonadati</taxon>
        <taxon>Bacteroidota</taxon>
        <taxon>Cytophagia</taxon>
        <taxon>Cytophagales</taxon>
        <taxon>Flectobacillaceae</taxon>
        <taxon>Aquirufa</taxon>
    </lineage>
</organism>
<accession>A0ABU3TPR8</accession>
<feature type="domain" description="Aldehyde dehydrogenase" evidence="2">
    <location>
        <begin position="19"/>
        <end position="453"/>
    </location>
</feature>
<evidence type="ECO:0000259" key="2">
    <source>
        <dbReference type="Pfam" id="PF00171"/>
    </source>
</evidence>
<dbReference type="CDD" id="cd07129">
    <property type="entry name" value="ALDH_KGSADH"/>
    <property type="match status" value="1"/>
</dbReference>
<evidence type="ECO:0000313" key="4">
    <source>
        <dbReference type="Proteomes" id="UP001249959"/>
    </source>
</evidence>
<dbReference type="Pfam" id="PF00171">
    <property type="entry name" value="Aldedh"/>
    <property type="match status" value="1"/>
</dbReference>
<reference evidence="3 4" key="1">
    <citation type="submission" date="2023-09" db="EMBL/GenBank/DDBJ databases">
        <title>Aquirufa genomes.</title>
        <authorList>
            <person name="Pitt A."/>
        </authorList>
    </citation>
    <scope>NUCLEOTIDE SEQUENCE [LARGE SCALE GENOMIC DNA]</scope>
    <source>
        <strain evidence="3 4">LEOWEIH-7C</strain>
    </source>
</reference>
<dbReference type="Proteomes" id="UP001249959">
    <property type="component" value="Unassembled WGS sequence"/>
</dbReference>
<dbReference type="Gene3D" id="3.40.309.10">
    <property type="entry name" value="Aldehyde Dehydrogenase, Chain A, domain 2"/>
    <property type="match status" value="1"/>
</dbReference>
<sequence>MNLTGKQIIGFQTKAAGHRNFQGIQATTGEVLPQVFVEATDEEANEALAKASVAFKVYRNLSDAQRANFLNSIAEEILAIGDVLIQTACAESGLPEARITGERGRTIGQIQAFANFISNPSWKREIVDEAMPERQPLPKPRLVQKQIPLGPTVVFGASNFPLAFSVAGGDTLSALAAGCPVVFKAHPAHPNTCDLVGQAIQKAAQKSGMPDGTFSLLHAQGHEIGGYLIKHAITKAVAFTGSYRGGKALFDLAVRREVPIPVYAEMGSINPVYLFSERIATQGEGLADAFSQSICLGVGQFCTNPGLIVLLEKDVAFLTSLASKLDAMPLGTFLTAGIKDAFAHGWNTLNHHPATTRLTASEIPAPSLFSTTVREAIAYPEVLEEVFGPCTVAVVCKDLHEMIAFTEQMPGQLTATIQAEPTDLASLDELIDEVSQKVGRILLNGFPTGVEVSPAMVHGGPFPATSDARSTSVGTEAIYRFTRPVCWQNF</sequence>
<evidence type="ECO:0000256" key="1">
    <source>
        <dbReference type="ARBA" id="ARBA00023002"/>
    </source>
</evidence>
<proteinExistence type="predicted"/>
<dbReference type="InterPro" id="IPR016162">
    <property type="entry name" value="Ald_DH_N"/>
</dbReference>
<gene>
    <name evidence="3" type="ORF">PQG45_02160</name>
</gene>
<dbReference type="InterPro" id="IPR050740">
    <property type="entry name" value="Aldehyde_DH_Superfamily"/>
</dbReference>
<keyword evidence="4" id="KW-1185">Reference proteome</keyword>
<evidence type="ECO:0000313" key="3">
    <source>
        <dbReference type="EMBL" id="MDU0807834.1"/>
    </source>
</evidence>
<dbReference type="EMBL" id="JAVNWW010000001">
    <property type="protein sequence ID" value="MDU0807834.1"/>
    <property type="molecule type" value="Genomic_DNA"/>
</dbReference>
<dbReference type="InterPro" id="IPR016163">
    <property type="entry name" value="Ald_DH_C"/>
</dbReference>
<comment type="caution">
    <text evidence="3">The sequence shown here is derived from an EMBL/GenBank/DDBJ whole genome shotgun (WGS) entry which is preliminary data.</text>
</comment>
<name>A0ABU3TPR8_9BACT</name>
<dbReference type="RefSeq" id="WP_316070228.1">
    <property type="nucleotide sequence ID" value="NZ_JAVNWW010000001.1"/>
</dbReference>
<dbReference type="InterPro" id="IPR044151">
    <property type="entry name" value="ALDH_KGSADH"/>
</dbReference>
<dbReference type="InterPro" id="IPR016161">
    <property type="entry name" value="Ald_DH/histidinol_DH"/>
</dbReference>
<dbReference type="PANTHER" id="PTHR43353">
    <property type="entry name" value="SUCCINATE-SEMIALDEHYDE DEHYDROGENASE, MITOCHONDRIAL"/>
    <property type="match status" value="1"/>
</dbReference>
<dbReference type="InterPro" id="IPR015590">
    <property type="entry name" value="Aldehyde_DH_dom"/>
</dbReference>
<keyword evidence="1" id="KW-0560">Oxidoreductase</keyword>
<protein>
    <submittedName>
        <fullName evidence="3">Aldehyde dehydrogenase (NADP(+))</fullName>
    </submittedName>
</protein>
<dbReference type="PANTHER" id="PTHR43353:SF3">
    <property type="entry name" value="ALDEHYDE DEHYDROGENASE-RELATED"/>
    <property type="match status" value="1"/>
</dbReference>